<dbReference type="Gene3D" id="3.40.50.1820">
    <property type="entry name" value="alpha/beta hydrolase"/>
    <property type="match status" value="1"/>
</dbReference>
<evidence type="ECO:0000259" key="5">
    <source>
        <dbReference type="Pfam" id="PF00135"/>
    </source>
</evidence>
<keyword evidence="3" id="KW-0378">Hydrolase</keyword>
<dbReference type="Pfam" id="PF00135">
    <property type="entry name" value="COesterase"/>
    <property type="match status" value="1"/>
</dbReference>
<evidence type="ECO:0000256" key="2">
    <source>
        <dbReference type="ARBA" id="ARBA00022487"/>
    </source>
</evidence>
<keyword evidence="7" id="KW-1185">Reference proteome</keyword>
<evidence type="ECO:0000256" key="1">
    <source>
        <dbReference type="ARBA" id="ARBA00005964"/>
    </source>
</evidence>
<protein>
    <recommendedName>
        <fullName evidence="5">Carboxylesterase type B domain-containing protein</fullName>
    </recommendedName>
</protein>
<comment type="similarity">
    <text evidence="1">Belongs to the type-B carboxylesterase/lipase family.</text>
</comment>
<proteinExistence type="inferred from homology"/>
<dbReference type="GO" id="GO:0052689">
    <property type="term" value="F:carboxylic ester hydrolase activity"/>
    <property type="evidence" value="ECO:0007669"/>
    <property type="project" value="UniProtKB-KW"/>
</dbReference>
<dbReference type="Proteomes" id="UP000801492">
    <property type="component" value="Unassembled WGS sequence"/>
</dbReference>
<dbReference type="PANTHER" id="PTHR43142:SF1">
    <property type="entry name" value="CARBOXYLIC ESTER HYDROLASE"/>
    <property type="match status" value="1"/>
</dbReference>
<dbReference type="OrthoDB" id="19653at2759"/>
<keyword evidence="2" id="KW-0719">Serine esterase</keyword>
<dbReference type="InterPro" id="IPR002018">
    <property type="entry name" value="CarbesteraseB"/>
</dbReference>
<evidence type="ECO:0000256" key="3">
    <source>
        <dbReference type="ARBA" id="ARBA00022801"/>
    </source>
</evidence>
<name>A0A8K0C4B0_IGNLU</name>
<dbReference type="InterPro" id="IPR029058">
    <property type="entry name" value="AB_hydrolase_fold"/>
</dbReference>
<comment type="caution">
    <text evidence="6">The sequence shown here is derived from an EMBL/GenBank/DDBJ whole genome shotgun (WGS) entry which is preliminary data.</text>
</comment>
<reference evidence="6" key="1">
    <citation type="submission" date="2019-08" db="EMBL/GenBank/DDBJ databases">
        <title>The genome of the North American firefly Photinus pyralis.</title>
        <authorList>
            <consortium name="Photinus pyralis genome working group"/>
            <person name="Fallon T.R."/>
            <person name="Sander Lower S.E."/>
            <person name="Weng J.-K."/>
        </authorList>
    </citation>
    <scope>NUCLEOTIDE SEQUENCE</scope>
    <source>
        <strain evidence="6">TRF0915ILg1</strain>
        <tissue evidence="6">Whole body</tissue>
    </source>
</reference>
<accession>A0A8K0C4B0</accession>
<dbReference type="PANTHER" id="PTHR43142">
    <property type="entry name" value="CARBOXYLIC ESTER HYDROLASE"/>
    <property type="match status" value="1"/>
</dbReference>
<dbReference type="EMBL" id="VTPC01091092">
    <property type="protein sequence ID" value="KAF2879713.1"/>
    <property type="molecule type" value="Genomic_DNA"/>
</dbReference>
<evidence type="ECO:0000313" key="6">
    <source>
        <dbReference type="EMBL" id="KAF2879713.1"/>
    </source>
</evidence>
<sequence length="338" mass="38766">MLSSMSKDLMKAVISQSGTAFSVWGIDHSNETTRNTLKLALSFNCSTKTSEEVVNCLKKVDAYEITRRQHEFYEWHNDPVMPFRPVIERGIDGAFLPTHPSEILKSGKAAEIPFMTGITTEDGCSRSPGFFGNPEIIKDFNIDFNAAAPLVFLYHDTSSNPNYVTEKIKSYYFKNQTLTNSSFSKDALTKIFTDQYFLSGVNEAVQLHINFTKQPVYYYTFGYRGAISYSELYGDSSYNYGVCHTDELLYLFDPKGLFPNYEPTSTDRNITEILTTLWINFATTGNPTPVVDAIIPSKWKPARSENLEYYFIKNVTHVQMKEKLYWDRFQFWNSLPIN</sequence>
<feature type="domain" description="Carboxylesterase type B" evidence="5">
    <location>
        <begin position="1"/>
        <end position="332"/>
    </location>
</feature>
<evidence type="ECO:0000313" key="7">
    <source>
        <dbReference type="Proteomes" id="UP000801492"/>
    </source>
</evidence>
<dbReference type="AlphaFoldDB" id="A0A8K0C4B0"/>
<keyword evidence="4" id="KW-0325">Glycoprotein</keyword>
<gene>
    <name evidence="6" type="ORF">ILUMI_26463</name>
</gene>
<dbReference type="SUPFAM" id="SSF53474">
    <property type="entry name" value="alpha/beta-Hydrolases"/>
    <property type="match status" value="1"/>
</dbReference>
<evidence type="ECO:0000256" key="4">
    <source>
        <dbReference type="ARBA" id="ARBA00023180"/>
    </source>
</evidence>
<organism evidence="6 7">
    <name type="scientific">Ignelater luminosus</name>
    <name type="common">Cucubano</name>
    <name type="synonym">Pyrophorus luminosus</name>
    <dbReference type="NCBI Taxonomy" id="2038154"/>
    <lineage>
        <taxon>Eukaryota</taxon>
        <taxon>Metazoa</taxon>
        <taxon>Ecdysozoa</taxon>
        <taxon>Arthropoda</taxon>
        <taxon>Hexapoda</taxon>
        <taxon>Insecta</taxon>
        <taxon>Pterygota</taxon>
        <taxon>Neoptera</taxon>
        <taxon>Endopterygota</taxon>
        <taxon>Coleoptera</taxon>
        <taxon>Polyphaga</taxon>
        <taxon>Elateriformia</taxon>
        <taxon>Elateroidea</taxon>
        <taxon>Elateridae</taxon>
        <taxon>Agrypninae</taxon>
        <taxon>Pyrophorini</taxon>
        <taxon>Ignelater</taxon>
    </lineage>
</organism>